<dbReference type="InterPro" id="IPR012312">
    <property type="entry name" value="Hemerythrin-like"/>
</dbReference>
<dbReference type="GO" id="GO:0046872">
    <property type="term" value="F:metal ion binding"/>
    <property type="evidence" value="ECO:0007669"/>
    <property type="project" value="UniProtKB-KW"/>
</dbReference>
<dbReference type="CDD" id="cd12107">
    <property type="entry name" value="Hemerythrin"/>
    <property type="match status" value="1"/>
</dbReference>
<feature type="domain" description="Hemerythrin-like" evidence="4">
    <location>
        <begin position="13"/>
        <end position="126"/>
    </location>
</feature>
<dbReference type="PROSITE" id="PS00550">
    <property type="entry name" value="HEMERYTHRINS"/>
    <property type="match status" value="1"/>
</dbReference>
<dbReference type="STRING" id="1619013.UT41_C0001G0534"/>
<gene>
    <name evidence="5" type="ORF">UT41_C0001G0534</name>
</gene>
<dbReference type="Gene3D" id="1.20.120.50">
    <property type="entry name" value="Hemerythrin-like"/>
    <property type="match status" value="1"/>
</dbReference>
<evidence type="ECO:0000259" key="4">
    <source>
        <dbReference type="Pfam" id="PF01814"/>
    </source>
</evidence>
<dbReference type="InterPro" id="IPR035938">
    <property type="entry name" value="Hemerythrin-like_sf"/>
</dbReference>
<dbReference type="NCBIfam" id="TIGR02481">
    <property type="entry name" value="hemeryth_dom"/>
    <property type="match status" value="1"/>
</dbReference>
<evidence type="ECO:0000313" key="6">
    <source>
        <dbReference type="Proteomes" id="UP000034665"/>
    </source>
</evidence>
<proteinExistence type="inferred from homology"/>
<comment type="similarity">
    <text evidence="1">Belongs to the hemerythrin family.</text>
</comment>
<sequence length="135" mass="15826">MAHIKWTDEYSVGVELIDEQHKHFFGLLDEMFEAISSLDTGHKIGGVIAKLVAHTANHFATEEKYFEEFNYEYTEDHKERHRDLAATVADFERRYHEGDVEMASEMVEFLEGWIIGHIMETDKKYVDCFHEHGLC</sequence>
<comment type="caution">
    <text evidence="5">The sequence shown here is derived from an EMBL/GenBank/DDBJ whole genome shotgun (WGS) entry which is preliminary data.</text>
</comment>
<protein>
    <submittedName>
        <fullName evidence="5">Hemerythrin-like protein metal-binding protein</fullName>
    </submittedName>
</protein>
<dbReference type="SUPFAM" id="SSF47188">
    <property type="entry name" value="Hemerythrin-like"/>
    <property type="match status" value="1"/>
</dbReference>
<evidence type="ECO:0000313" key="5">
    <source>
        <dbReference type="EMBL" id="KKR12990.1"/>
    </source>
</evidence>
<dbReference type="PANTHER" id="PTHR37164:SF1">
    <property type="entry name" value="BACTERIOHEMERYTHRIN"/>
    <property type="match status" value="1"/>
</dbReference>
<dbReference type="InterPro" id="IPR050669">
    <property type="entry name" value="Hemerythrin"/>
</dbReference>
<dbReference type="Pfam" id="PF01814">
    <property type="entry name" value="Hemerythrin"/>
    <property type="match status" value="1"/>
</dbReference>
<organism evidence="5 6">
    <name type="scientific">Candidatus Wolfebacteria bacterium GW2011_GWC2_39_22</name>
    <dbReference type="NCBI Taxonomy" id="1619013"/>
    <lineage>
        <taxon>Bacteria</taxon>
        <taxon>Candidatus Wolfeibacteriota</taxon>
    </lineage>
</organism>
<dbReference type="Proteomes" id="UP000034665">
    <property type="component" value="Unassembled WGS sequence"/>
</dbReference>
<accession>A0A0G0QRH9</accession>
<dbReference type="EMBL" id="LBWR01000001">
    <property type="protein sequence ID" value="KKR12990.1"/>
    <property type="molecule type" value="Genomic_DNA"/>
</dbReference>
<dbReference type="InterPro" id="IPR012827">
    <property type="entry name" value="Hemerythrin_metal-bd"/>
</dbReference>
<reference evidence="5 6" key="1">
    <citation type="journal article" date="2015" name="Nature">
        <title>rRNA introns, odd ribosomes, and small enigmatic genomes across a large radiation of phyla.</title>
        <authorList>
            <person name="Brown C.T."/>
            <person name="Hug L.A."/>
            <person name="Thomas B.C."/>
            <person name="Sharon I."/>
            <person name="Castelle C.J."/>
            <person name="Singh A."/>
            <person name="Wilkins M.J."/>
            <person name="Williams K.H."/>
            <person name="Banfield J.F."/>
        </authorList>
    </citation>
    <scope>NUCLEOTIDE SEQUENCE [LARGE SCALE GENOMIC DNA]</scope>
</reference>
<evidence type="ECO:0000256" key="2">
    <source>
        <dbReference type="ARBA" id="ARBA00022723"/>
    </source>
</evidence>
<evidence type="ECO:0000256" key="3">
    <source>
        <dbReference type="ARBA" id="ARBA00023004"/>
    </source>
</evidence>
<dbReference type="AlphaFoldDB" id="A0A0G0QRH9"/>
<name>A0A0G0QRH9_9BACT</name>
<evidence type="ECO:0000256" key="1">
    <source>
        <dbReference type="ARBA" id="ARBA00010587"/>
    </source>
</evidence>
<dbReference type="InterPro" id="IPR016131">
    <property type="entry name" value="Haemerythrin_Fe_BS"/>
</dbReference>
<dbReference type="PANTHER" id="PTHR37164">
    <property type="entry name" value="BACTERIOHEMERYTHRIN"/>
    <property type="match status" value="1"/>
</dbReference>
<keyword evidence="3" id="KW-0408">Iron</keyword>
<keyword evidence="2" id="KW-0479">Metal-binding</keyword>
<dbReference type="NCBIfam" id="NF033749">
    <property type="entry name" value="bact_hemeryth"/>
    <property type="match status" value="1"/>
</dbReference>